<sequence length="89" mass="9292">MRGKGGGIGMVVLLVVLAIVLLLTARSWKSVTPTLAQLPGAEGSGPISDHGQTGAAEAVRESGLPDLQQMQQTTSEYSDLVQETLKESD</sequence>
<gene>
    <name evidence="2" type="ORF">IFK94_08900</name>
</gene>
<dbReference type="EMBL" id="JACXWD010000025">
    <property type="protein sequence ID" value="MBD3868232.1"/>
    <property type="molecule type" value="Genomic_DNA"/>
</dbReference>
<evidence type="ECO:0000313" key="3">
    <source>
        <dbReference type="Proteomes" id="UP000648239"/>
    </source>
</evidence>
<evidence type="ECO:0000313" key="2">
    <source>
        <dbReference type="EMBL" id="MBD3868232.1"/>
    </source>
</evidence>
<organism evidence="2 3">
    <name type="scientific">Candidatus Polarisedimenticola svalbardensis</name>
    <dbReference type="NCBI Taxonomy" id="2886004"/>
    <lineage>
        <taxon>Bacteria</taxon>
        <taxon>Pseudomonadati</taxon>
        <taxon>Acidobacteriota</taxon>
        <taxon>Candidatus Polarisedimenticolia</taxon>
        <taxon>Candidatus Polarisedimenticolales</taxon>
        <taxon>Candidatus Polarisedimenticolaceae</taxon>
        <taxon>Candidatus Polarisedimenticola</taxon>
    </lineage>
</organism>
<dbReference type="AlphaFoldDB" id="A0A8J7CD35"/>
<feature type="compositionally biased region" description="Polar residues" evidence="1">
    <location>
        <begin position="68"/>
        <end position="77"/>
    </location>
</feature>
<dbReference type="Proteomes" id="UP000648239">
    <property type="component" value="Unassembled WGS sequence"/>
</dbReference>
<protein>
    <submittedName>
        <fullName evidence="2">Uncharacterized protein</fullName>
    </submittedName>
</protein>
<reference evidence="2 3" key="1">
    <citation type="submission" date="2020-08" db="EMBL/GenBank/DDBJ databases">
        <title>Acidobacteriota in marine sediments use diverse sulfur dissimilation pathways.</title>
        <authorList>
            <person name="Wasmund K."/>
        </authorList>
    </citation>
    <scope>NUCLEOTIDE SEQUENCE [LARGE SCALE GENOMIC DNA]</scope>
    <source>
        <strain evidence="2">MAG AM4</strain>
    </source>
</reference>
<comment type="caution">
    <text evidence="2">The sequence shown here is derived from an EMBL/GenBank/DDBJ whole genome shotgun (WGS) entry which is preliminary data.</text>
</comment>
<evidence type="ECO:0000256" key="1">
    <source>
        <dbReference type="SAM" id="MobiDB-lite"/>
    </source>
</evidence>
<accession>A0A8J7CD35</accession>
<proteinExistence type="predicted"/>
<name>A0A8J7CD35_9BACT</name>
<feature type="region of interest" description="Disordered" evidence="1">
    <location>
        <begin position="37"/>
        <end position="89"/>
    </location>
</feature>